<dbReference type="GO" id="GO:0005524">
    <property type="term" value="F:ATP binding"/>
    <property type="evidence" value="ECO:0007669"/>
    <property type="project" value="UniProtKB-UniRule"/>
</dbReference>
<dbReference type="GO" id="GO:0007169">
    <property type="term" value="P:cell surface receptor protein tyrosine kinase signaling pathway"/>
    <property type="evidence" value="ECO:0007669"/>
    <property type="project" value="TreeGrafter"/>
</dbReference>
<dbReference type="GO" id="GO:0045664">
    <property type="term" value="P:regulation of neuron differentiation"/>
    <property type="evidence" value="ECO:0007669"/>
    <property type="project" value="TreeGrafter"/>
</dbReference>
<feature type="compositionally biased region" description="Polar residues" evidence="11">
    <location>
        <begin position="424"/>
        <end position="436"/>
    </location>
</feature>
<dbReference type="InterPro" id="IPR000719">
    <property type="entry name" value="Prot_kinase_dom"/>
</dbReference>
<evidence type="ECO:0000256" key="7">
    <source>
        <dbReference type="ARBA" id="ARBA00023136"/>
    </source>
</evidence>
<keyword evidence="15" id="KW-1185">Reference proteome</keyword>
<evidence type="ECO:0000313" key="14">
    <source>
        <dbReference type="EMBL" id="OWA52437.1"/>
    </source>
</evidence>
<sequence>MAVHYALTAVLLVLSVAGVSVCLYMGTRKGSAKCVVRRRAQCLSSCETTFSESERTAIRSPGNGMTNHSSMEINQLYELNGVQRFDDLRKIPRNLIQLKHPLGEGAFGIVYQGTLKSNSEYLPVAVKTLPGCILAESEVDFAAEAVIVCKFHHPNVVQCFGVSFDASPKYIVLELLAGGDVRTFLRRCRSAVDHLTVTTLELLDIVVDIAKGCQYLEQHHFVHRDIAARNCLLTSLTSPRAAKIADFGMARDVVRSDYYRRHSSVLLPVRWMPPEALQEGLFSTKSDIWAFGIFLWEVLSVGCSPYAGLSNQEVIHFVTNGGRLGAPSHFCPPELYDLMRKCWTSVPADRIRFSDVIQTLLGLMGVSSVAAAKVPDEMDSPLPLVQTETTLNTTNNTESVGGTMVDGLPDRTDERENRAHDYHSGTQLLPSNAGQR</sequence>
<evidence type="ECO:0000256" key="5">
    <source>
        <dbReference type="ARBA" id="ARBA00022777"/>
    </source>
</evidence>
<reference evidence="15" key="1">
    <citation type="submission" date="2017-01" db="EMBL/GenBank/DDBJ databases">
        <title>Comparative genomics of anhydrobiosis in the tardigrade Hypsibius dujardini.</title>
        <authorList>
            <person name="Yoshida Y."/>
            <person name="Koutsovoulos G."/>
            <person name="Laetsch D."/>
            <person name="Stevens L."/>
            <person name="Kumar S."/>
            <person name="Horikawa D."/>
            <person name="Ishino K."/>
            <person name="Komine S."/>
            <person name="Tomita M."/>
            <person name="Blaxter M."/>
            <person name="Arakawa K."/>
        </authorList>
    </citation>
    <scope>NUCLEOTIDE SEQUENCE [LARGE SCALE GENOMIC DNA]</scope>
    <source>
        <strain evidence="15">Z151</strain>
    </source>
</reference>
<dbReference type="GO" id="GO:0005886">
    <property type="term" value="C:plasma membrane"/>
    <property type="evidence" value="ECO:0007669"/>
    <property type="project" value="TreeGrafter"/>
</dbReference>
<keyword evidence="3" id="KW-0808">Transferase</keyword>
<dbReference type="Proteomes" id="UP000192578">
    <property type="component" value="Unassembled WGS sequence"/>
</dbReference>
<dbReference type="GO" id="GO:0012505">
    <property type="term" value="C:endomembrane system"/>
    <property type="evidence" value="ECO:0007669"/>
    <property type="project" value="UniProtKB-SubCell"/>
</dbReference>
<keyword evidence="14" id="KW-0675">Receptor</keyword>
<evidence type="ECO:0000256" key="9">
    <source>
        <dbReference type="ARBA" id="ARBA00051243"/>
    </source>
</evidence>
<feature type="domain" description="Protein kinase" evidence="13">
    <location>
        <begin position="96"/>
        <end position="361"/>
    </location>
</feature>
<feature type="signal peptide" evidence="12">
    <location>
        <begin position="1"/>
        <end position="18"/>
    </location>
</feature>
<keyword evidence="4 10" id="KW-0547">Nucleotide-binding</keyword>
<dbReference type="EMBL" id="MTYJ01000268">
    <property type="protein sequence ID" value="OWA52437.1"/>
    <property type="molecule type" value="Genomic_DNA"/>
</dbReference>
<dbReference type="InterPro" id="IPR008266">
    <property type="entry name" value="Tyr_kinase_AS"/>
</dbReference>
<keyword evidence="8" id="KW-0829">Tyrosine-protein kinase</keyword>
<comment type="caution">
    <text evidence="14">The sequence shown here is derived from an EMBL/GenBank/DDBJ whole genome shotgun (WGS) entry which is preliminary data.</text>
</comment>
<dbReference type="GO" id="GO:0043235">
    <property type="term" value="C:receptor complex"/>
    <property type="evidence" value="ECO:0007669"/>
    <property type="project" value="TreeGrafter"/>
</dbReference>
<organism evidence="14 15">
    <name type="scientific">Hypsibius exemplaris</name>
    <name type="common">Freshwater tardigrade</name>
    <dbReference type="NCBI Taxonomy" id="2072580"/>
    <lineage>
        <taxon>Eukaryota</taxon>
        <taxon>Metazoa</taxon>
        <taxon>Ecdysozoa</taxon>
        <taxon>Tardigrada</taxon>
        <taxon>Eutardigrada</taxon>
        <taxon>Parachela</taxon>
        <taxon>Hypsibioidea</taxon>
        <taxon>Hypsibiidae</taxon>
        <taxon>Hypsibius</taxon>
    </lineage>
</organism>
<proteinExistence type="predicted"/>
<comment type="subcellular location">
    <subcellularLocation>
        <location evidence="2">Endomembrane system</location>
    </subcellularLocation>
    <subcellularLocation>
        <location evidence="1">Membrane</location>
        <topology evidence="1">Single-pass membrane protein</topology>
    </subcellularLocation>
</comment>
<evidence type="ECO:0000256" key="1">
    <source>
        <dbReference type="ARBA" id="ARBA00004167"/>
    </source>
</evidence>
<dbReference type="PANTHER" id="PTHR24416">
    <property type="entry name" value="TYROSINE-PROTEIN KINASE RECEPTOR"/>
    <property type="match status" value="1"/>
</dbReference>
<evidence type="ECO:0000256" key="3">
    <source>
        <dbReference type="ARBA" id="ARBA00022679"/>
    </source>
</evidence>
<dbReference type="InterPro" id="IPR001245">
    <property type="entry name" value="Ser-Thr/Tyr_kinase_cat_dom"/>
</dbReference>
<dbReference type="GO" id="GO:0030182">
    <property type="term" value="P:neuron differentiation"/>
    <property type="evidence" value="ECO:0007669"/>
    <property type="project" value="UniProtKB-ARBA"/>
</dbReference>
<feature type="binding site" evidence="10">
    <location>
        <position position="127"/>
    </location>
    <ligand>
        <name>ATP</name>
        <dbReference type="ChEBI" id="CHEBI:30616"/>
    </ligand>
</feature>
<dbReference type="InterPro" id="IPR020635">
    <property type="entry name" value="Tyr_kinase_cat_dom"/>
</dbReference>
<dbReference type="PANTHER" id="PTHR24416:SF604">
    <property type="entry name" value="RECEPTOR PROTEIN-TYROSINE KINASE"/>
    <property type="match status" value="1"/>
</dbReference>
<protein>
    <submittedName>
        <fullName evidence="14">ALK tyrosine kinase receptor</fullName>
    </submittedName>
</protein>
<dbReference type="OrthoDB" id="546826at2759"/>
<dbReference type="Pfam" id="PF07714">
    <property type="entry name" value="PK_Tyr_Ser-Thr"/>
    <property type="match status" value="1"/>
</dbReference>
<comment type="catalytic activity">
    <reaction evidence="9">
        <text>L-tyrosyl-[protein] + ATP = O-phospho-L-tyrosyl-[protein] + ADP + H(+)</text>
        <dbReference type="Rhea" id="RHEA:10596"/>
        <dbReference type="Rhea" id="RHEA-COMP:10136"/>
        <dbReference type="Rhea" id="RHEA-COMP:20101"/>
        <dbReference type="ChEBI" id="CHEBI:15378"/>
        <dbReference type="ChEBI" id="CHEBI:30616"/>
        <dbReference type="ChEBI" id="CHEBI:46858"/>
        <dbReference type="ChEBI" id="CHEBI:61978"/>
        <dbReference type="ChEBI" id="CHEBI:456216"/>
        <dbReference type="EC" id="2.7.10.1"/>
    </reaction>
</comment>
<evidence type="ECO:0000256" key="8">
    <source>
        <dbReference type="ARBA" id="ARBA00023137"/>
    </source>
</evidence>
<evidence type="ECO:0000313" key="15">
    <source>
        <dbReference type="Proteomes" id="UP000192578"/>
    </source>
</evidence>
<keyword evidence="7" id="KW-0472">Membrane</keyword>
<dbReference type="InterPro" id="IPR050122">
    <property type="entry name" value="RTK"/>
</dbReference>
<feature type="region of interest" description="Disordered" evidence="11">
    <location>
        <begin position="393"/>
        <end position="436"/>
    </location>
</feature>
<evidence type="ECO:0000256" key="4">
    <source>
        <dbReference type="ARBA" id="ARBA00022741"/>
    </source>
</evidence>
<gene>
    <name evidence="14" type="ORF">BV898_16892</name>
</gene>
<name>A0A9X6NE08_HYPEX</name>
<keyword evidence="12" id="KW-0732">Signal</keyword>
<feature type="compositionally biased region" description="Basic and acidic residues" evidence="11">
    <location>
        <begin position="408"/>
        <end position="423"/>
    </location>
</feature>
<dbReference type="InterPro" id="IPR017441">
    <property type="entry name" value="Protein_kinase_ATP_BS"/>
</dbReference>
<evidence type="ECO:0000256" key="10">
    <source>
        <dbReference type="PROSITE-ProRule" id="PRU10141"/>
    </source>
</evidence>
<dbReference type="FunFam" id="1.10.510.10:FF:001512">
    <property type="entry name" value="Receptor tyrosine-protein kinase erbB-2"/>
    <property type="match status" value="1"/>
</dbReference>
<evidence type="ECO:0000256" key="12">
    <source>
        <dbReference type="SAM" id="SignalP"/>
    </source>
</evidence>
<dbReference type="GO" id="GO:0048468">
    <property type="term" value="P:cell development"/>
    <property type="evidence" value="ECO:0007669"/>
    <property type="project" value="UniProtKB-ARBA"/>
</dbReference>
<evidence type="ECO:0000256" key="6">
    <source>
        <dbReference type="ARBA" id="ARBA00022840"/>
    </source>
</evidence>
<dbReference type="Gene3D" id="3.30.200.20">
    <property type="entry name" value="Phosphorylase Kinase, domain 1"/>
    <property type="match status" value="1"/>
</dbReference>
<dbReference type="InterPro" id="IPR011009">
    <property type="entry name" value="Kinase-like_dom_sf"/>
</dbReference>
<dbReference type="PROSITE" id="PS00107">
    <property type="entry name" value="PROTEIN_KINASE_ATP"/>
    <property type="match status" value="1"/>
</dbReference>
<evidence type="ECO:0000256" key="2">
    <source>
        <dbReference type="ARBA" id="ARBA00004308"/>
    </source>
</evidence>
<dbReference type="PROSITE" id="PS50011">
    <property type="entry name" value="PROTEIN_KINASE_DOM"/>
    <property type="match status" value="1"/>
</dbReference>
<evidence type="ECO:0000256" key="11">
    <source>
        <dbReference type="SAM" id="MobiDB-lite"/>
    </source>
</evidence>
<dbReference type="AlphaFoldDB" id="A0A9X6NE08"/>
<dbReference type="GO" id="GO:0051130">
    <property type="term" value="P:positive regulation of cellular component organization"/>
    <property type="evidence" value="ECO:0007669"/>
    <property type="project" value="UniProtKB-ARBA"/>
</dbReference>
<accession>A0A9X6NE08</accession>
<dbReference type="SUPFAM" id="SSF56112">
    <property type="entry name" value="Protein kinase-like (PK-like)"/>
    <property type="match status" value="1"/>
</dbReference>
<keyword evidence="5 14" id="KW-0418">Kinase</keyword>
<keyword evidence="6 10" id="KW-0067">ATP-binding</keyword>
<dbReference type="GO" id="GO:0004714">
    <property type="term" value="F:transmembrane receptor protein tyrosine kinase activity"/>
    <property type="evidence" value="ECO:0007669"/>
    <property type="project" value="UniProtKB-EC"/>
</dbReference>
<dbReference type="SMART" id="SM00219">
    <property type="entry name" value="TyrKc"/>
    <property type="match status" value="1"/>
</dbReference>
<dbReference type="PROSITE" id="PS00109">
    <property type="entry name" value="PROTEIN_KINASE_TYR"/>
    <property type="match status" value="1"/>
</dbReference>
<dbReference type="PRINTS" id="PR00109">
    <property type="entry name" value="TYRKINASE"/>
</dbReference>
<feature type="chain" id="PRO_5040951634" evidence="12">
    <location>
        <begin position="19"/>
        <end position="436"/>
    </location>
</feature>
<dbReference type="Gene3D" id="1.10.510.10">
    <property type="entry name" value="Transferase(Phosphotransferase) domain 1"/>
    <property type="match status" value="1"/>
</dbReference>
<evidence type="ECO:0000259" key="13">
    <source>
        <dbReference type="PROSITE" id="PS50011"/>
    </source>
</evidence>